<organism evidence="5 6">
    <name type="scientific">Cerrena zonata</name>
    <dbReference type="NCBI Taxonomy" id="2478898"/>
    <lineage>
        <taxon>Eukaryota</taxon>
        <taxon>Fungi</taxon>
        <taxon>Dikarya</taxon>
        <taxon>Basidiomycota</taxon>
        <taxon>Agaricomycotina</taxon>
        <taxon>Agaricomycetes</taxon>
        <taxon>Polyporales</taxon>
        <taxon>Cerrenaceae</taxon>
        <taxon>Cerrena</taxon>
    </lineage>
</organism>
<feature type="region of interest" description="Disordered" evidence="3">
    <location>
        <begin position="1"/>
        <end position="66"/>
    </location>
</feature>
<feature type="compositionally biased region" description="Polar residues" evidence="3">
    <location>
        <begin position="524"/>
        <end position="533"/>
    </location>
</feature>
<evidence type="ECO:0000259" key="4">
    <source>
        <dbReference type="PROSITE" id="PS50039"/>
    </source>
</evidence>
<dbReference type="Pfam" id="PF00250">
    <property type="entry name" value="Forkhead"/>
    <property type="match status" value="1"/>
</dbReference>
<feature type="compositionally biased region" description="Basic and acidic residues" evidence="3">
    <location>
        <begin position="133"/>
        <end position="158"/>
    </location>
</feature>
<feature type="region of interest" description="Disordered" evidence="3">
    <location>
        <begin position="133"/>
        <end position="223"/>
    </location>
</feature>
<dbReference type="InterPro" id="IPR036388">
    <property type="entry name" value="WH-like_DNA-bd_sf"/>
</dbReference>
<dbReference type="GO" id="GO:0000978">
    <property type="term" value="F:RNA polymerase II cis-regulatory region sequence-specific DNA binding"/>
    <property type="evidence" value="ECO:0007669"/>
    <property type="project" value="TreeGrafter"/>
</dbReference>
<keyword evidence="1 2" id="KW-0238">DNA-binding</keyword>
<feature type="compositionally biased region" description="Acidic residues" evidence="3">
    <location>
        <begin position="296"/>
        <end position="306"/>
    </location>
</feature>
<dbReference type="SUPFAM" id="SSF46785">
    <property type="entry name" value="Winged helix' DNA-binding domain"/>
    <property type="match status" value="1"/>
</dbReference>
<dbReference type="PROSITE" id="PS50039">
    <property type="entry name" value="FORK_HEAD_3"/>
    <property type="match status" value="1"/>
</dbReference>
<evidence type="ECO:0000313" key="5">
    <source>
        <dbReference type="EMBL" id="KAK7690967.1"/>
    </source>
</evidence>
<dbReference type="PANTHER" id="PTHR11829">
    <property type="entry name" value="FORKHEAD BOX PROTEIN"/>
    <property type="match status" value="1"/>
</dbReference>
<reference evidence="5 6" key="1">
    <citation type="submission" date="2022-09" db="EMBL/GenBank/DDBJ databases">
        <authorList>
            <person name="Palmer J.M."/>
        </authorList>
    </citation>
    <scope>NUCLEOTIDE SEQUENCE [LARGE SCALE GENOMIC DNA]</scope>
    <source>
        <strain evidence="5 6">DSM 7382</strain>
    </source>
</reference>
<dbReference type="CDD" id="cd00059">
    <property type="entry name" value="FH_FOX"/>
    <property type="match status" value="1"/>
</dbReference>
<evidence type="ECO:0000256" key="2">
    <source>
        <dbReference type="PROSITE-ProRule" id="PRU00089"/>
    </source>
</evidence>
<feature type="compositionally biased region" description="Low complexity" evidence="3">
    <location>
        <begin position="547"/>
        <end position="563"/>
    </location>
</feature>
<evidence type="ECO:0000256" key="3">
    <source>
        <dbReference type="SAM" id="MobiDB-lite"/>
    </source>
</evidence>
<dbReference type="Gene3D" id="1.10.10.10">
    <property type="entry name" value="Winged helix-like DNA-binding domain superfamily/Winged helix DNA-binding domain"/>
    <property type="match status" value="1"/>
</dbReference>
<feature type="compositionally biased region" description="Basic residues" evidence="3">
    <location>
        <begin position="54"/>
        <end position="63"/>
    </location>
</feature>
<evidence type="ECO:0000313" key="6">
    <source>
        <dbReference type="Proteomes" id="UP001385951"/>
    </source>
</evidence>
<dbReference type="GO" id="GO:0000981">
    <property type="term" value="F:DNA-binding transcription factor activity, RNA polymerase II-specific"/>
    <property type="evidence" value="ECO:0007669"/>
    <property type="project" value="TreeGrafter"/>
</dbReference>
<feature type="domain" description="Fork-head" evidence="4">
    <location>
        <begin position="371"/>
        <end position="462"/>
    </location>
</feature>
<feature type="compositionally biased region" description="Polar residues" evidence="3">
    <location>
        <begin position="265"/>
        <end position="274"/>
    </location>
</feature>
<name>A0AAW0GEN9_9APHY</name>
<dbReference type="GO" id="GO:0005634">
    <property type="term" value="C:nucleus"/>
    <property type="evidence" value="ECO:0007669"/>
    <property type="project" value="UniProtKB-SubCell"/>
</dbReference>
<feature type="compositionally biased region" description="Low complexity" evidence="3">
    <location>
        <begin position="590"/>
        <end position="599"/>
    </location>
</feature>
<evidence type="ECO:0000256" key="1">
    <source>
        <dbReference type="ARBA" id="ARBA00023125"/>
    </source>
</evidence>
<protein>
    <recommendedName>
        <fullName evidence="4">Fork-head domain-containing protein</fullName>
    </recommendedName>
</protein>
<dbReference type="PRINTS" id="PR00053">
    <property type="entry name" value="FORKHEAD"/>
</dbReference>
<keyword evidence="2" id="KW-0539">Nucleus</keyword>
<keyword evidence="6" id="KW-1185">Reference proteome</keyword>
<sequence length="694" mass="76906">MDNPFVGRPLTRTSDVRHVSVSPSSRSGYRSGSRSCSPSSYISSDSGQNAATRRPSRSPVRRRNTQEDAYFAYQAARLSHRNNAILADDSPYIPPLNRLPPLSKDTQETNGRVEVPKRRGPAIEHHFNEVHRPDDSRLAAQRGRREEHDLGHRARESEASDTESVLSRASGAAVPARRRLSEVDIQRSVNRKRNRDNEQEITVADDELFPPPGHPQNFNPERYPAYDENARRIGLDHLRFVKKAKANDKNADHYLPRTHTYPTGMDSSATTPTEPSQPEPLPRRSMQTLPPLAPDFGDEIDQLADDEPIRGRTEHSRDRDGGRKRSPKRAAPLADAADIPDSTPHVRDMLGLKPDQDVTLHALADPPPGEKPTYPYPLLIQLAILGSPKKRLTLAEIYSAIEDRFDWFKRTSDKAWQGSIRHTLSLKSIFRSVSRPITEPGKGNYWMVDHTQGDGNKRTRKRNPRPKKQERPHITLKPSASGTVRREEEEETPSDEDYDSDLMTVDDPNIDPQLRTRVGYVANQSQTNTNNYPYNGRHSAPNSHTRPVAVPFTPPTVTSAPPARNRGPQPAFGRPSLGSNGQPTGPPYQSPFGPVSAGPFSPPSFGPQGGNNNRQSYSPVSSAPSPPLSTISNTSRQSSSSFNNGNSNYPPQRPRQSSGSGSNPFGLRHVGPTQSAWHRTAGRVDDTSSGDESD</sequence>
<dbReference type="EMBL" id="JASBNA010000006">
    <property type="protein sequence ID" value="KAK7690967.1"/>
    <property type="molecule type" value="Genomic_DNA"/>
</dbReference>
<feature type="compositionally biased region" description="Low complexity" evidence="3">
    <location>
        <begin position="19"/>
        <end position="46"/>
    </location>
</feature>
<feature type="region of interest" description="Disordered" evidence="3">
    <location>
        <begin position="249"/>
        <end position="345"/>
    </location>
</feature>
<feature type="DNA-binding region" description="Fork-head" evidence="2">
    <location>
        <begin position="371"/>
        <end position="462"/>
    </location>
</feature>
<gene>
    <name evidence="5" type="ORF">QCA50_006070</name>
</gene>
<feature type="region of interest" description="Disordered" evidence="3">
    <location>
        <begin position="440"/>
        <end position="511"/>
    </location>
</feature>
<accession>A0AAW0GEN9</accession>
<feature type="compositionally biased region" description="Polar residues" evidence="3">
    <location>
        <begin position="654"/>
        <end position="663"/>
    </location>
</feature>
<dbReference type="InterPro" id="IPR050211">
    <property type="entry name" value="FOX_domain-containing"/>
</dbReference>
<feature type="compositionally biased region" description="Low complexity" evidence="3">
    <location>
        <begin position="616"/>
        <end position="648"/>
    </location>
</feature>
<dbReference type="InterPro" id="IPR001766">
    <property type="entry name" value="Fork_head_dom"/>
</dbReference>
<comment type="caution">
    <text evidence="5">The sequence shown here is derived from an EMBL/GenBank/DDBJ whole genome shotgun (WGS) entry which is preliminary data.</text>
</comment>
<proteinExistence type="predicted"/>
<feature type="compositionally biased region" description="Basic and acidic residues" evidence="3">
    <location>
        <begin position="307"/>
        <end position="323"/>
    </location>
</feature>
<feature type="region of interest" description="Disordered" evidence="3">
    <location>
        <begin position="89"/>
        <end position="114"/>
    </location>
</feature>
<feature type="compositionally biased region" description="Acidic residues" evidence="3">
    <location>
        <begin position="488"/>
        <end position="500"/>
    </location>
</feature>
<dbReference type="AlphaFoldDB" id="A0AAW0GEN9"/>
<dbReference type="InterPro" id="IPR036390">
    <property type="entry name" value="WH_DNA-bd_sf"/>
</dbReference>
<dbReference type="SMART" id="SM00339">
    <property type="entry name" value="FH"/>
    <property type="match status" value="1"/>
</dbReference>
<comment type="subcellular location">
    <subcellularLocation>
        <location evidence="2">Nucleus</location>
    </subcellularLocation>
</comment>
<feature type="region of interest" description="Disordered" evidence="3">
    <location>
        <begin position="524"/>
        <end position="694"/>
    </location>
</feature>
<dbReference type="PANTHER" id="PTHR11829:SF343">
    <property type="entry name" value="FORK-HEAD DOMAIN-CONTAINING PROTEIN"/>
    <property type="match status" value="1"/>
</dbReference>
<feature type="compositionally biased region" description="Low complexity" evidence="3">
    <location>
        <begin position="329"/>
        <end position="341"/>
    </location>
</feature>
<dbReference type="Proteomes" id="UP001385951">
    <property type="component" value="Unassembled WGS sequence"/>
</dbReference>